<proteinExistence type="predicted"/>
<gene>
    <name evidence="3" type="ORF">JOD17_003297</name>
</gene>
<dbReference type="RefSeq" id="WP_204698975.1">
    <property type="nucleotide sequence ID" value="NZ_JAFBEC010000010.1"/>
</dbReference>
<sequence>MATTKNDTKRSSKGVRPKYNRVIGIDIGNGLLNIRSVTNEGRDYSLTLPSAFAFYKDVGAAVSSKELDVSKFEIEGSEYAWGEEIKKISKLQYSYGHENRYRTDAYSVMVKIALARAYMDLGVKQNDKVLIVTGVPSGETGTMREQEIEAAFLGTNVDDPESKPVIHDVVVDGNQMYFKVDAVKVLPQALSTVLGRYLDLEGMVEDDDYEEMKVAVIDIGGGTTDLDIVDNLRRLNEYQSIPRGFRDVYNAIREQITNDLPGHQVSDYKLLDVLEEGKEQKEYIYRPSKRVDGVNFTNTFNRTVREISMEIQELVTSTWKDHSDIDEVLLVGGGAHHFEQHITRIITGITIPDNNGSSNVEGYYRYGIYKISEDDE</sequence>
<feature type="domain" description="Actin homologue MreB-like C-terminal" evidence="2">
    <location>
        <begin position="216"/>
        <end position="342"/>
    </location>
</feature>
<comment type="caution">
    <text evidence="3">The sequence shown here is derived from an EMBL/GenBank/DDBJ whole genome shotgun (WGS) entry which is preliminary data.</text>
</comment>
<feature type="domain" description="Actin-like protein N-terminal" evidence="1">
    <location>
        <begin position="24"/>
        <end position="189"/>
    </location>
</feature>
<dbReference type="Gene3D" id="3.30.420.40">
    <property type="match status" value="2"/>
</dbReference>
<evidence type="ECO:0000259" key="2">
    <source>
        <dbReference type="Pfam" id="PF21522"/>
    </source>
</evidence>
<dbReference type="Pfam" id="PF21522">
    <property type="entry name" value="MreB-like_C"/>
    <property type="match status" value="1"/>
</dbReference>
<dbReference type="Pfam" id="PF17989">
    <property type="entry name" value="ALP_N"/>
    <property type="match status" value="1"/>
</dbReference>
<dbReference type="InterPro" id="IPR049067">
    <property type="entry name" value="MreB-like_C"/>
</dbReference>
<reference evidence="3 4" key="1">
    <citation type="submission" date="2021-01" db="EMBL/GenBank/DDBJ databases">
        <title>Genomic Encyclopedia of Type Strains, Phase IV (KMG-IV): sequencing the most valuable type-strain genomes for metagenomic binning, comparative biology and taxonomic classification.</title>
        <authorList>
            <person name="Goeker M."/>
        </authorList>
    </citation>
    <scope>NUCLEOTIDE SEQUENCE [LARGE SCALE GENOMIC DNA]</scope>
    <source>
        <strain evidence="3 4">DSM 25540</strain>
    </source>
</reference>
<protein>
    <submittedName>
        <fullName evidence="3">Plasmid segregation protein ParM</fullName>
    </submittedName>
</protein>
<organism evidence="3 4">
    <name type="scientific">Geomicrobium sediminis</name>
    <dbReference type="NCBI Taxonomy" id="1347788"/>
    <lineage>
        <taxon>Bacteria</taxon>
        <taxon>Bacillati</taxon>
        <taxon>Bacillota</taxon>
        <taxon>Bacilli</taxon>
        <taxon>Bacillales</taxon>
        <taxon>Geomicrobium</taxon>
    </lineage>
</organism>
<evidence type="ECO:0000313" key="4">
    <source>
        <dbReference type="Proteomes" id="UP000741863"/>
    </source>
</evidence>
<dbReference type="EMBL" id="JAFBEC010000010">
    <property type="protein sequence ID" value="MBM7634195.1"/>
    <property type="molecule type" value="Genomic_DNA"/>
</dbReference>
<name>A0ABS2PGN9_9BACL</name>
<dbReference type="InterPro" id="IPR040607">
    <property type="entry name" value="ALP_N"/>
</dbReference>
<evidence type="ECO:0000259" key="1">
    <source>
        <dbReference type="Pfam" id="PF17989"/>
    </source>
</evidence>
<keyword evidence="4" id="KW-1185">Reference proteome</keyword>
<dbReference type="SUPFAM" id="SSF53067">
    <property type="entry name" value="Actin-like ATPase domain"/>
    <property type="match status" value="2"/>
</dbReference>
<dbReference type="CDD" id="cd24021">
    <property type="entry name" value="ASKHA_NBD_ParM_Psk41-like"/>
    <property type="match status" value="1"/>
</dbReference>
<dbReference type="InterPro" id="IPR043129">
    <property type="entry name" value="ATPase_NBD"/>
</dbReference>
<accession>A0ABS2PGN9</accession>
<dbReference type="Proteomes" id="UP000741863">
    <property type="component" value="Unassembled WGS sequence"/>
</dbReference>
<evidence type="ECO:0000313" key="3">
    <source>
        <dbReference type="EMBL" id="MBM7634195.1"/>
    </source>
</evidence>